<dbReference type="GO" id="GO:0008641">
    <property type="term" value="F:ubiquitin-like modifier activating enzyme activity"/>
    <property type="evidence" value="ECO:0007669"/>
    <property type="project" value="InterPro"/>
</dbReference>
<dbReference type="CDD" id="cd01483">
    <property type="entry name" value="E1_enzyme_family"/>
    <property type="match status" value="1"/>
</dbReference>
<dbReference type="SUPFAM" id="SSF69572">
    <property type="entry name" value="Activating enzymes of the ubiquitin-like proteins"/>
    <property type="match status" value="1"/>
</dbReference>
<dbReference type="PANTHER" id="PTHR43267">
    <property type="entry name" value="TRNA THREONYLCARBAMOYLADENOSINE DEHYDRATASE"/>
    <property type="match status" value="1"/>
</dbReference>
<proteinExistence type="predicted"/>
<keyword evidence="4" id="KW-0862">Zinc</keyword>
<evidence type="ECO:0000256" key="1">
    <source>
        <dbReference type="ARBA" id="ARBA00022670"/>
    </source>
</evidence>
<dbReference type="OrthoDB" id="6377837at2"/>
<keyword evidence="2" id="KW-0479">Metal-binding</keyword>
<dbReference type="GO" id="GO:0061504">
    <property type="term" value="P:cyclic threonylcarbamoyladenosine biosynthetic process"/>
    <property type="evidence" value="ECO:0007669"/>
    <property type="project" value="TreeGrafter"/>
</dbReference>
<evidence type="ECO:0000259" key="7">
    <source>
        <dbReference type="Pfam" id="PF14464"/>
    </source>
</evidence>
<dbReference type="GO" id="GO:0046872">
    <property type="term" value="F:metal ion binding"/>
    <property type="evidence" value="ECO:0007669"/>
    <property type="project" value="UniProtKB-KW"/>
</dbReference>
<keyword evidence="1" id="KW-0645">Protease</keyword>
<dbReference type="GO" id="GO:0061503">
    <property type="term" value="F:tRNA threonylcarbamoyladenosine dehydratase"/>
    <property type="evidence" value="ECO:0007669"/>
    <property type="project" value="TreeGrafter"/>
</dbReference>
<evidence type="ECO:0000256" key="2">
    <source>
        <dbReference type="ARBA" id="ARBA00022723"/>
    </source>
</evidence>
<evidence type="ECO:0000256" key="3">
    <source>
        <dbReference type="ARBA" id="ARBA00022801"/>
    </source>
</evidence>
<dbReference type="InterPro" id="IPR035985">
    <property type="entry name" value="Ubiquitin-activating_enz"/>
</dbReference>
<feature type="domain" description="THIF-type NAD/FAD binding fold" evidence="6">
    <location>
        <begin position="187"/>
        <end position="421"/>
    </location>
</feature>
<dbReference type="InterPro" id="IPR028090">
    <property type="entry name" value="JAB_dom_prok"/>
</dbReference>
<keyword evidence="5" id="KW-0482">Metalloprotease</keyword>
<dbReference type="PANTHER" id="PTHR43267:SF1">
    <property type="entry name" value="TRNA THREONYLCARBAMOYLADENOSINE DEHYDRATASE"/>
    <property type="match status" value="1"/>
</dbReference>
<dbReference type="InterPro" id="IPR000594">
    <property type="entry name" value="ThiF_NAD_FAD-bd"/>
</dbReference>
<evidence type="ECO:0000313" key="9">
    <source>
        <dbReference type="Proteomes" id="UP000189627"/>
    </source>
</evidence>
<gene>
    <name evidence="8" type="ORF">BJN34_01995</name>
</gene>
<dbReference type="Proteomes" id="UP000189627">
    <property type="component" value="Chromosome 1"/>
</dbReference>
<evidence type="ECO:0000259" key="6">
    <source>
        <dbReference type="Pfam" id="PF00899"/>
    </source>
</evidence>
<protein>
    <recommendedName>
        <fullName evidence="10">ThiF family adenylyltransferase</fullName>
    </recommendedName>
</protein>
<dbReference type="EMBL" id="CP017757">
    <property type="protein sequence ID" value="AQV92662.1"/>
    <property type="molecule type" value="Genomic_DNA"/>
</dbReference>
<organism evidence="8 9">
    <name type="scientific">Cupriavidus necator</name>
    <name type="common">Alcaligenes eutrophus</name>
    <name type="synonym">Ralstonia eutropha</name>
    <dbReference type="NCBI Taxonomy" id="106590"/>
    <lineage>
        <taxon>Bacteria</taxon>
        <taxon>Pseudomonadati</taxon>
        <taxon>Pseudomonadota</taxon>
        <taxon>Betaproteobacteria</taxon>
        <taxon>Burkholderiales</taxon>
        <taxon>Burkholderiaceae</taxon>
        <taxon>Cupriavidus</taxon>
    </lineage>
</organism>
<dbReference type="Gene3D" id="3.40.50.720">
    <property type="entry name" value="NAD(P)-binding Rossmann-like Domain"/>
    <property type="match status" value="1"/>
</dbReference>
<evidence type="ECO:0000256" key="4">
    <source>
        <dbReference type="ARBA" id="ARBA00022833"/>
    </source>
</evidence>
<keyword evidence="3" id="KW-0378">Hydrolase</keyword>
<reference evidence="9" key="1">
    <citation type="submission" date="2017-02" db="EMBL/GenBank/DDBJ databases">
        <title>Complete genome sequence of Cupriavidus necator strain NH9, a 3-chlorobenzoate degrader.</title>
        <authorList>
            <person name="Moriuchi R."/>
            <person name="Dohra H."/>
            <person name="Ogawa N."/>
        </authorList>
    </citation>
    <scope>NUCLEOTIDE SEQUENCE [LARGE SCALE GENOMIC DNA]</scope>
    <source>
        <strain evidence="9">NH9</strain>
    </source>
</reference>
<evidence type="ECO:0000256" key="5">
    <source>
        <dbReference type="ARBA" id="ARBA00023049"/>
    </source>
</evidence>
<name>A0A1U9UJ64_CUPNE</name>
<dbReference type="AlphaFoldDB" id="A0A1U9UJ64"/>
<accession>A0A1U9UJ64</accession>
<dbReference type="GO" id="GO:0006508">
    <property type="term" value="P:proteolysis"/>
    <property type="evidence" value="ECO:0007669"/>
    <property type="project" value="UniProtKB-KW"/>
</dbReference>
<dbReference type="KEGG" id="cuh:BJN34_01995"/>
<dbReference type="GO" id="GO:0008237">
    <property type="term" value="F:metallopeptidase activity"/>
    <property type="evidence" value="ECO:0007669"/>
    <property type="project" value="UniProtKB-KW"/>
</dbReference>
<evidence type="ECO:0000313" key="8">
    <source>
        <dbReference type="EMBL" id="AQV92662.1"/>
    </source>
</evidence>
<sequence>MTRSKRLSVLAMSGKHREQLRRHLFPGDGKEAVAIALCGNAVGTHRNQLLVHEIVPVPYEACRLREPDTVAWSVDVVLPALSHALKAKLTVVKFHSHPNGYPEFSRYDDESDRAFFSAVDNVLDNSKRRASVVMLPDGSFFGRDVIDGNLGAPIDLFRIASDDFDFLHRSDSEPFSQDVPVHALRLIQTFGEGTYRTLQRLRIGVIGASGTGSIVVEQLARNCVGHLVVVDPDHIERKNLNRILNARASDADKGRLKVDLAQEAIADMDLGTTVHALPRDISDREAILALAECDVLFGCVDSVDGRHILNKIASHFLIPLIDMGVRIDADGKGNVDQVTGAIHTVLPGGSSLMSRGVYSQADLDAAFMKKHEPERYREMEKAGYVKGVAVDRPAVISLNMLVAAYAVNELLARLTPFRVDPNSEFAQRRISLSDPLVSSNQGDGEVCPAFAKRVGFGAIEPLLGLVDL</sequence>
<evidence type="ECO:0008006" key="10">
    <source>
        <dbReference type="Google" id="ProtNLM"/>
    </source>
</evidence>
<dbReference type="Pfam" id="PF00899">
    <property type="entry name" value="ThiF"/>
    <property type="match status" value="1"/>
</dbReference>
<dbReference type="Pfam" id="PF14464">
    <property type="entry name" value="Prok-JAB"/>
    <property type="match status" value="1"/>
</dbReference>
<feature type="domain" description="JAB" evidence="7">
    <location>
        <begin position="15"/>
        <end position="117"/>
    </location>
</feature>
<dbReference type="InterPro" id="IPR045886">
    <property type="entry name" value="ThiF/MoeB/HesA"/>
</dbReference>
<dbReference type="RefSeq" id="WP_078195127.1">
    <property type="nucleotide sequence ID" value="NZ_CP017757.2"/>
</dbReference>